<dbReference type="Proteomes" id="UP000600918">
    <property type="component" value="Unassembled WGS sequence"/>
</dbReference>
<keyword evidence="2" id="KW-1185">Reference proteome</keyword>
<proteinExistence type="predicted"/>
<sequence>MPVLENPCIHYRTRQKYPISLIFALQKKTKFLYFSVMQKLTKLSSQNISKYIKDNINLEIPLKTKNNIDQAVEVLTKLIQAAAYVTMPETKESIDAVKYLLVICEKIAEKRNAGKKWQNNKQPEDKKKLNKLIKELKGPRKHIPPIRTKDNIWARGNCDISETFAEHLSEMFKPNENPMLLIITVAL</sequence>
<evidence type="ECO:0000313" key="2">
    <source>
        <dbReference type="Proteomes" id="UP000600918"/>
    </source>
</evidence>
<name>A0A834JBM0_VESPE</name>
<gene>
    <name evidence="1" type="ORF">H0235_018475</name>
</gene>
<organism evidence="1 2">
    <name type="scientific">Vespula pensylvanica</name>
    <name type="common">Western yellow jacket</name>
    <name type="synonym">Wasp</name>
    <dbReference type="NCBI Taxonomy" id="30213"/>
    <lineage>
        <taxon>Eukaryota</taxon>
        <taxon>Metazoa</taxon>
        <taxon>Ecdysozoa</taxon>
        <taxon>Arthropoda</taxon>
        <taxon>Hexapoda</taxon>
        <taxon>Insecta</taxon>
        <taxon>Pterygota</taxon>
        <taxon>Neoptera</taxon>
        <taxon>Endopterygota</taxon>
        <taxon>Hymenoptera</taxon>
        <taxon>Apocrita</taxon>
        <taxon>Aculeata</taxon>
        <taxon>Vespoidea</taxon>
        <taxon>Vespidae</taxon>
        <taxon>Vespinae</taxon>
        <taxon>Vespula</taxon>
    </lineage>
</organism>
<reference evidence="1" key="1">
    <citation type="journal article" date="2020" name="G3 (Bethesda)">
        <title>High-Quality Assemblies for Three Invasive Social Wasps from the &lt;i&gt;Vespula&lt;/i&gt; Genus.</title>
        <authorList>
            <person name="Harrop T.W.R."/>
            <person name="Guhlin J."/>
            <person name="McLaughlin G.M."/>
            <person name="Permina E."/>
            <person name="Stockwell P."/>
            <person name="Gilligan J."/>
            <person name="Le Lec M.F."/>
            <person name="Gruber M.A.M."/>
            <person name="Quinn O."/>
            <person name="Lovegrove M."/>
            <person name="Duncan E.J."/>
            <person name="Remnant E.J."/>
            <person name="Van Eeckhoven J."/>
            <person name="Graham B."/>
            <person name="Knapp R.A."/>
            <person name="Langford K.W."/>
            <person name="Kronenberg Z."/>
            <person name="Press M.O."/>
            <person name="Eacker S.M."/>
            <person name="Wilson-Rankin E.E."/>
            <person name="Purcell J."/>
            <person name="Lester P.J."/>
            <person name="Dearden P.K."/>
        </authorList>
    </citation>
    <scope>NUCLEOTIDE SEQUENCE</scope>
    <source>
        <strain evidence="1">Volc-1</strain>
    </source>
</reference>
<accession>A0A834JBM0</accession>
<dbReference type="EMBL" id="JACSDY010000051">
    <property type="protein sequence ID" value="KAF7385633.1"/>
    <property type="molecule type" value="Genomic_DNA"/>
</dbReference>
<dbReference type="AlphaFoldDB" id="A0A834JBM0"/>
<comment type="caution">
    <text evidence="1">The sequence shown here is derived from an EMBL/GenBank/DDBJ whole genome shotgun (WGS) entry which is preliminary data.</text>
</comment>
<evidence type="ECO:0000313" key="1">
    <source>
        <dbReference type="EMBL" id="KAF7385633.1"/>
    </source>
</evidence>
<protein>
    <submittedName>
        <fullName evidence="1">Uncharacterized protein</fullName>
    </submittedName>
</protein>